<evidence type="ECO:0000256" key="5">
    <source>
        <dbReference type="ARBA" id="ARBA00048577"/>
    </source>
</evidence>
<name>A0AAW1RMU7_9CHLO</name>
<dbReference type="InterPro" id="IPR014362">
    <property type="entry name" value="Glu_DH"/>
</dbReference>
<feature type="domain" description="Glutamate/phenylalanine/leucine/valine/L-tryptophan dehydrogenase C-terminal" evidence="10">
    <location>
        <begin position="231"/>
        <end position="466"/>
    </location>
</feature>
<dbReference type="SUPFAM" id="SSF53223">
    <property type="entry name" value="Aminoacid dehydrogenase-like, N-terminal domain"/>
    <property type="match status" value="1"/>
</dbReference>
<dbReference type="SMART" id="SM00839">
    <property type="entry name" value="ELFV_dehydrog"/>
    <property type="match status" value="1"/>
</dbReference>
<dbReference type="PRINTS" id="PR00082">
    <property type="entry name" value="GLFDHDRGNASE"/>
</dbReference>
<accession>A0AAW1RMU7</accession>
<dbReference type="GO" id="GO:0006538">
    <property type="term" value="P:L-glutamate catabolic process"/>
    <property type="evidence" value="ECO:0007669"/>
    <property type="project" value="TreeGrafter"/>
</dbReference>
<evidence type="ECO:0000256" key="2">
    <source>
        <dbReference type="ARBA" id="ARBA00023002"/>
    </source>
</evidence>
<evidence type="ECO:0000313" key="12">
    <source>
        <dbReference type="Proteomes" id="UP001445335"/>
    </source>
</evidence>
<gene>
    <name evidence="11" type="ORF">WJX81_005383</name>
</gene>
<dbReference type="GO" id="GO:0000166">
    <property type="term" value="F:nucleotide binding"/>
    <property type="evidence" value="ECO:0007669"/>
    <property type="project" value="UniProtKB-KW"/>
</dbReference>
<reference evidence="11 12" key="1">
    <citation type="journal article" date="2024" name="Nat. Commun.">
        <title>Phylogenomics reveals the evolutionary origins of lichenization in chlorophyte algae.</title>
        <authorList>
            <person name="Puginier C."/>
            <person name="Libourel C."/>
            <person name="Otte J."/>
            <person name="Skaloud P."/>
            <person name="Haon M."/>
            <person name="Grisel S."/>
            <person name="Petersen M."/>
            <person name="Berrin J.G."/>
            <person name="Delaux P.M."/>
            <person name="Dal Grande F."/>
            <person name="Keller J."/>
        </authorList>
    </citation>
    <scope>NUCLEOTIDE SEQUENCE [LARGE SCALE GENOMIC DNA]</scope>
    <source>
        <strain evidence="11 12">SAG 245.80</strain>
    </source>
</reference>
<keyword evidence="8" id="KW-0547">Nucleotide-binding</keyword>
<evidence type="ECO:0000256" key="4">
    <source>
        <dbReference type="ARBA" id="ARBA00047867"/>
    </source>
</evidence>
<comment type="similarity">
    <text evidence="1 6 9">Belongs to the Glu/Leu/Phe/Val dehydrogenases family.</text>
</comment>
<dbReference type="Proteomes" id="UP001445335">
    <property type="component" value="Unassembled WGS sequence"/>
</dbReference>
<keyword evidence="12" id="KW-1185">Reference proteome</keyword>
<feature type="binding site" evidence="8">
    <location>
        <position position="238"/>
    </location>
    <ligand>
        <name>NAD(+)</name>
        <dbReference type="ChEBI" id="CHEBI:57540"/>
    </ligand>
</feature>
<dbReference type="Gene3D" id="3.40.50.10860">
    <property type="entry name" value="Leucine Dehydrogenase, chain A, domain 1"/>
    <property type="match status" value="1"/>
</dbReference>
<feature type="active site" description="Proton donor" evidence="7">
    <location>
        <position position="155"/>
    </location>
</feature>
<evidence type="ECO:0000256" key="3">
    <source>
        <dbReference type="ARBA" id="ARBA00023027"/>
    </source>
</evidence>
<evidence type="ECO:0000256" key="9">
    <source>
        <dbReference type="RuleBase" id="RU004417"/>
    </source>
</evidence>
<dbReference type="GO" id="GO:0005739">
    <property type="term" value="C:mitochondrion"/>
    <property type="evidence" value="ECO:0007669"/>
    <property type="project" value="TreeGrafter"/>
</dbReference>
<dbReference type="Pfam" id="PF00208">
    <property type="entry name" value="ELFV_dehydrog"/>
    <property type="match status" value="1"/>
</dbReference>
<dbReference type="EMBL" id="JALJOU010000030">
    <property type="protein sequence ID" value="KAK9835028.1"/>
    <property type="molecule type" value="Genomic_DNA"/>
</dbReference>
<evidence type="ECO:0000313" key="11">
    <source>
        <dbReference type="EMBL" id="KAK9835028.1"/>
    </source>
</evidence>
<evidence type="ECO:0000256" key="6">
    <source>
        <dbReference type="PIRNR" id="PIRNR000185"/>
    </source>
</evidence>
<dbReference type="InterPro" id="IPR046346">
    <property type="entry name" value="Aminoacid_DH-like_N_sf"/>
</dbReference>
<organism evidence="11 12">
    <name type="scientific">Elliptochloris bilobata</name>
    <dbReference type="NCBI Taxonomy" id="381761"/>
    <lineage>
        <taxon>Eukaryota</taxon>
        <taxon>Viridiplantae</taxon>
        <taxon>Chlorophyta</taxon>
        <taxon>core chlorophytes</taxon>
        <taxon>Trebouxiophyceae</taxon>
        <taxon>Trebouxiophyceae incertae sedis</taxon>
        <taxon>Elliptochloris clade</taxon>
        <taxon>Elliptochloris</taxon>
    </lineage>
</organism>
<dbReference type="AlphaFoldDB" id="A0AAW1RMU7"/>
<comment type="catalytic activity">
    <reaction evidence="4">
        <text>L-glutamate + NAD(+) + H2O = 2-oxoglutarate + NH4(+) + NADH + H(+)</text>
        <dbReference type="Rhea" id="RHEA:15133"/>
        <dbReference type="ChEBI" id="CHEBI:15377"/>
        <dbReference type="ChEBI" id="CHEBI:15378"/>
        <dbReference type="ChEBI" id="CHEBI:16810"/>
        <dbReference type="ChEBI" id="CHEBI:28938"/>
        <dbReference type="ChEBI" id="CHEBI:29985"/>
        <dbReference type="ChEBI" id="CHEBI:57540"/>
        <dbReference type="ChEBI" id="CHEBI:57945"/>
        <dbReference type="EC" id="1.4.1.3"/>
    </reaction>
</comment>
<sequence length="468" mass="51832">MHAPGLAALLRPGEGWARHEHGTHPLFADPETKPVVSPKVHDPFDAAKPDEAADTLYGRTNVFVREALRELDYPERLQKMLLTPQREVHVELIITRDSGEIGAFNAYRVQHDNSRGPFKGGFRFHPDASMDDARSLASLMTWKTAVADVPFGGAKGGVRCDPSQLSEHELERITRKLVQALRHVMGPTQDIPGPEISAGSKVMSYWFDEYSKYKGFSPACVTGKPISLHGTYGREYATGRGVYLAVREFLRAEHAGKIVGKEIVLLGFGNVGSWCAEMLHYHGAKVIGVADRSGGIANQNGLDVPALRHHVKARPPFGGTLRTFPGGTPAAQEELLRLPCDVLIPASVSSIITAENAHELQCKYLAEAANSPTTPEADQILRERDIPVLPDIYASCGGVIVSFFEWVQNVQNLRWEEDEVNRSLDRKMTECFAEIWQIHKDQKLPLRTAAYVRALQSVTRAHIHRGFD</sequence>
<dbReference type="PANTHER" id="PTHR11606:SF24">
    <property type="entry name" value="NAD-SPECIFIC GLUTAMATE DEHYDROGENASE"/>
    <property type="match status" value="1"/>
</dbReference>
<comment type="catalytic activity">
    <reaction evidence="5">
        <text>L-glutamate + NADP(+) + H2O = 2-oxoglutarate + NH4(+) + NADPH + H(+)</text>
        <dbReference type="Rhea" id="RHEA:11612"/>
        <dbReference type="ChEBI" id="CHEBI:15377"/>
        <dbReference type="ChEBI" id="CHEBI:15378"/>
        <dbReference type="ChEBI" id="CHEBI:16810"/>
        <dbReference type="ChEBI" id="CHEBI:28938"/>
        <dbReference type="ChEBI" id="CHEBI:29985"/>
        <dbReference type="ChEBI" id="CHEBI:57783"/>
        <dbReference type="ChEBI" id="CHEBI:58349"/>
        <dbReference type="EC" id="1.4.1.3"/>
    </reaction>
</comment>
<evidence type="ECO:0000256" key="7">
    <source>
        <dbReference type="PIRSR" id="PIRSR000185-1"/>
    </source>
</evidence>
<dbReference type="GO" id="GO:0004352">
    <property type="term" value="F:glutamate dehydrogenase (NAD+) activity"/>
    <property type="evidence" value="ECO:0007669"/>
    <property type="project" value="TreeGrafter"/>
</dbReference>
<dbReference type="InterPro" id="IPR033922">
    <property type="entry name" value="NAD_bind_Glu_DH"/>
</dbReference>
<feature type="binding site" evidence="8">
    <location>
        <position position="402"/>
    </location>
    <ligand>
        <name>substrate</name>
    </ligand>
</feature>
<feature type="binding site" evidence="8">
    <location>
        <position position="270"/>
    </location>
    <ligand>
        <name>NAD(+)</name>
        <dbReference type="ChEBI" id="CHEBI:57540"/>
    </ligand>
</feature>
<dbReference type="CDD" id="cd01076">
    <property type="entry name" value="NAD_bind_1_Glu_DH"/>
    <property type="match status" value="1"/>
</dbReference>
<dbReference type="InterPro" id="IPR006096">
    <property type="entry name" value="Glu/Leu/Phe/Val/Trp_DH_C"/>
</dbReference>
<comment type="caution">
    <text evidence="11">The sequence shown here is derived from an EMBL/GenBank/DDBJ whole genome shotgun (WGS) entry which is preliminary data.</text>
</comment>
<proteinExistence type="inferred from homology"/>
<dbReference type="PROSITE" id="PS00074">
    <property type="entry name" value="GLFV_DEHYDROGENASE"/>
    <property type="match status" value="1"/>
</dbReference>
<dbReference type="InterPro" id="IPR006097">
    <property type="entry name" value="Glu/Leu/Phe/Val/Trp_DH_dimer"/>
</dbReference>
<dbReference type="PANTHER" id="PTHR11606">
    <property type="entry name" value="GLUTAMATE DEHYDROGENASE"/>
    <property type="match status" value="1"/>
</dbReference>
<evidence type="ECO:0000256" key="1">
    <source>
        <dbReference type="ARBA" id="ARBA00006382"/>
    </source>
</evidence>
<dbReference type="InterPro" id="IPR036291">
    <property type="entry name" value="NAD(P)-bd_dom_sf"/>
</dbReference>
<feature type="binding site" evidence="8">
    <location>
        <position position="119"/>
    </location>
    <ligand>
        <name>substrate</name>
    </ligand>
</feature>
<evidence type="ECO:0000259" key="10">
    <source>
        <dbReference type="SMART" id="SM00839"/>
    </source>
</evidence>
<keyword evidence="2 6" id="KW-0560">Oxidoreductase</keyword>
<evidence type="ECO:0000256" key="8">
    <source>
        <dbReference type="PIRSR" id="PIRSR000185-2"/>
    </source>
</evidence>
<feature type="binding site" evidence="8">
    <location>
        <position position="143"/>
    </location>
    <ligand>
        <name>substrate</name>
    </ligand>
</feature>
<dbReference type="InterPro" id="IPR006095">
    <property type="entry name" value="Glu/Leu/Phe/Val/Trp_DH"/>
</dbReference>
<keyword evidence="3 8" id="KW-0520">NAD</keyword>
<dbReference type="Pfam" id="PF02812">
    <property type="entry name" value="ELFV_dehydrog_N"/>
    <property type="match status" value="1"/>
</dbReference>
<dbReference type="InterPro" id="IPR033524">
    <property type="entry name" value="Glu/Leu/Phe/Val_DH_AS"/>
</dbReference>
<protein>
    <recommendedName>
        <fullName evidence="6">Glutamate dehydrogenase</fullName>
    </recommendedName>
</protein>
<dbReference type="PIRSF" id="PIRSF000185">
    <property type="entry name" value="Glu_DH"/>
    <property type="match status" value="1"/>
</dbReference>
<dbReference type="Gene3D" id="3.40.50.720">
    <property type="entry name" value="NAD(P)-binding Rossmann-like Domain"/>
    <property type="match status" value="1"/>
</dbReference>
<dbReference type="SUPFAM" id="SSF51735">
    <property type="entry name" value="NAD(P)-binding Rossmann-fold domains"/>
    <property type="match status" value="1"/>
</dbReference>